<evidence type="ECO:0000259" key="1">
    <source>
        <dbReference type="Pfam" id="PF01323"/>
    </source>
</evidence>
<dbReference type="SUPFAM" id="SSF52833">
    <property type="entry name" value="Thioredoxin-like"/>
    <property type="match status" value="1"/>
</dbReference>
<name>A0ABR6V490_9PSED</name>
<sequence length="202" mass="22275">MQTPPILAFDFLDPWGWVAMRRLVIAMTQANRELNVTFQPCRCVLSRSAAGMTYRDFLAYRFGTQAVLHQSLVATELQMLGIEPAFSAIVCVPDTRLALAAVLWLQRSARPARPFVESVYQALYCHGQDIGDPAMLEKLLGREMASFGDIQAFMQSAAFSDELQETEASVAAWAGRVIPSLRINGAVVFGAQTPGVLMPMFI</sequence>
<proteinExistence type="predicted"/>
<feature type="domain" description="DSBA-like thioredoxin" evidence="1">
    <location>
        <begin position="9"/>
        <end position="194"/>
    </location>
</feature>
<gene>
    <name evidence="2" type="ORF">HU747_06040</name>
</gene>
<keyword evidence="3" id="KW-1185">Reference proteome</keyword>
<protein>
    <submittedName>
        <fullName evidence="2">DsbA family protein</fullName>
    </submittedName>
</protein>
<organism evidence="2 3">
    <name type="scientific">Pseudomonas taiwanensis</name>
    <dbReference type="NCBI Taxonomy" id="470150"/>
    <lineage>
        <taxon>Bacteria</taxon>
        <taxon>Pseudomonadati</taxon>
        <taxon>Pseudomonadota</taxon>
        <taxon>Gammaproteobacteria</taxon>
        <taxon>Pseudomonadales</taxon>
        <taxon>Pseudomonadaceae</taxon>
        <taxon>Pseudomonas</taxon>
    </lineage>
</organism>
<dbReference type="Gene3D" id="3.40.30.10">
    <property type="entry name" value="Glutaredoxin"/>
    <property type="match status" value="1"/>
</dbReference>
<dbReference type="Pfam" id="PF01323">
    <property type="entry name" value="DSBA"/>
    <property type="match status" value="1"/>
</dbReference>
<dbReference type="EMBL" id="JABWRS010000003">
    <property type="protein sequence ID" value="MBC3475154.1"/>
    <property type="molecule type" value="Genomic_DNA"/>
</dbReference>
<dbReference type="Proteomes" id="UP000628086">
    <property type="component" value="Unassembled WGS sequence"/>
</dbReference>
<evidence type="ECO:0000313" key="2">
    <source>
        <dbReference type="EMBL" id="MBC3475154.1"/>
    </source>
</evidence>
<dbReference type="InterPro" id="IPR001853">
    <property type="entry name" value="DSBA-like_thioredoxin_dom"/>
</dbReference>
<reference evidence="2 3" key="1">
    <citation type="journal article" date="2020" name="Microorganisms">
        <title>Reliable Identification of Environmental Pseudomonas Isolates Using the rpoD Gene.</title>
        <authorList>
            <consortium name="The Broad Institute Genome Sequencing Platform"/>
            <person name="Girard L."/>
            <person name="Lood C."/>
            <person name="Rokni-Zadeh H."/>
            <person name="van Noort V."/>
            <person name="Lavigne R."/>
            <person name="De Mot R."/>
        </authorList>
    </citation>
    <scope>NUCLEOTIDE SEQUENCE [LARGE SCALE GENOMIC DNA]</scope>
    <source>
        <strain evidence="2 3">RW7P2</strain>
    </source>
</reference>
<dbReference type="InterPro" id="IPR036249">
    <property type="entry name" value="Thioredoxin-like_sf"/>
</dbReference>
<accession>A0ABR6V490</accession>
<evidence type="ECO:0000313" key="3">
    <source>
        <dbReference type="Proteomes" id="UP000628086"/>
    </source>
</evidence>
<comment type="caution">
    <text evidence="2">The sequence shown here is derived from an EMBL/GenBank/DDBJ whole genome shotgun (WGS) entry which is preliminary data.</text>
</comment>
<dbReference type="RefSeq" id="WP_023380106.1">
    <property type="nucleotide sequence ID" value="NZ_JABWRR010000003.1"/>
</dbReference>